<gene>
    <name evidence="1" type="ORF">SAMEA4412673_02585</name>
</gene>
<sequence>MNLFTVNLQFSIPYWEWFKEIQAFYKFSTYYLGNSSETSATEENRNCQMK</sequence>
<dbReference type="EMBL" id="LT906468">
    <property type="protein sequence ID" value="SNV51969.1"/>
    <property type="molecule type" value="Genomic_DNA"/>
</dbReference>
<evidence type="ECO:0000313" key="2">
    <source>
        <dbReference type="Proteomes" id="UP000215355"/>
    </source>
</evidence>
<reference evidence="1 2" key="1">
    <citation type="submission" date="2017-06" db="EMBL/GenBank/DDBJ databases">
        <authorList>
            <consortium name="Pathogen Informatics"/>
        </authorList>
    </citation>
    <scope>NUCLEOTIDE SEQUENCE [LARGE SCALE GENOMIC DNA]</scope>
    <source>
        <strain evidence="1 2">NCTC12149</strain>
    </source>
</reference>
<evidence type="ECO:0000313" key="1">
    <source>
        <dbReference type="EMBL" id="SNV51969.1"/>
    </source>
</evidence>
<accession>A0AAJ4XD06</accession>
<dbReference type="KEGG" id="smiz:4412673_02585"/>
<proteinExistence type="predicted"/>
<dbReference type="AlphaFoldDB" id="A0AAJ4XD06"/>
<organism evidence="1 2">
    <name type="scientific">Sphingobacterium mizutaii</name>
    <dbReference type="NCBI Taxonomy" id="1010"/>
    <lineage>
        <taxon>Bacteria</taxon>
        <taxon>Pseudomonadati</taxon>
        <taxon>Bacteroidota</taxon>
        <taxon>Sphingobacteriia</taxon>
        <taxon>Sphingobacteriales</taxon>
        <taxon>Sphingobacteriaceae</taxon>
        <taxon>Sphingobacterium</taxon>
    </lineage>
</organism>
<name>A0AAJ4XD06_9SPHI</name>
<protein>
    <submittedName>
        <fullName evidence="1">Uncharacterized protein</fullName>
    </submittedName>
</protein>
<dbReference type="Proteomes" id="UP000215355">
    <property type="component" value="Chromosome 1"/>
</dbReference>